<comment type="caution">
    <text evidence="1">The sequence shown here is derived from an EMBL/GenBank/DDBJ whole genome shotgun (WGS) entry which is preliminary data.</text>
</comment>
<dbReference type="Proteomes" id="UP000009315">
    <property type="component" value="Unassembled WGS sequence"/>
</dbReference>
<dbReference type="AlphaFoldDB" id="K8E0D3"/>
<reference evidence="1 2" key="1">
    <citation type="journal article" date="2013" name="Genome Announc.">
        <title>Genome Sequence of the Sulfate-Reducing Bacterium Desulfotomaculum hydrothermale Lam5(T).</title>
        <authorList>
            <person name="Amin O."/>
            <person name="Fardeau M.L."/>
            <person name="Valette O."/>
            <person name="Hirschler-Rea A."/>
            <person name="Barbe V."/>
            <person name="Medigue C."/>
            <person name="Vacherie B."/>
            <person name="Ollivier B."/>
            <person name="Bertin P.N."/>
            <person name="Dolla A."/>
        </authorList>
    </citation>
    <scope>NUCLEOTIDE SEQUENCE [LARGE SCALE GENOMIC DNA]</scope>
    <source>
        <strain evidence="2">Lam5 / DSM 18033</strain>
    </source>
</reference>
<accession>K8E0D3</accession>
<sequence length="48" mass="5602">MKLPREPRRLKSVIIEKISKTLQNPIRHGKLTCLLGQVSDCRQRCKTK</sequence>
<dbReference type="EMBL" id="CAOS01000013">
    <property type="protein sequence ID" value="CCO08992.1"/>
    <property type="molecule type" value="Genomic_DNA"/>
</dbReference>
<gene>
    <name evidence="1" type="ORF">DESHY_60164</name>
</gene>
<keyword evidence="2" id="KW-1185">Reference proteome</keyword>
<protein>
    <submittedName>
        <fullName evidence="1">Uncharacterized protein</fullName>
    </submittedName>
</protein>
<dbReference type="STRING" id="1121428.DESHY_60164"/>
<evidence type="ECO:0000313" key="2">
    <source>
        <dbReference type="Proteomes" id="UP000009315"/>
    </source>
</evidence>
<organism evidence="1 2">
    <name type="scientific">Desulforamulus hydrothermalis Lam5 = DSM 18033</name>
    <dbReference type="NCBI Taxonomy" id="1121428"/>
    <lineage>
        <taxon>Bacteria</taxon>
        <taxon>Bacillati</taxon>
        <taxon>Bacillota</taxon>
        <taxon>Clostridia</taxon>
        <taxon>Eubacteriales</taxon>
        <taxon>Peptococcaceae</taxon>
        <taxon>Desulforamulus</taxon>
    </lineage>
</organism>
<proteinExistence type="predicted"/>
<evidence type="ECO:0000313" key="1">
    <source>
        <dbReference type="EMBL" id="CCO08992.1"/>
    </source>
</evidence>
<name>K8E0D3_9FIRM</name>